<evidence type="ECO:0000313" key="12">
    <source>
        <dbReference type="EMBL" id="ADD42713.1"/>
    </source>
</evidence>
<dbReference type="InterPro" id="IPR014284">
    <property type="entry name" value="RNA_pol_sigma-70_dom"/>
</dbReference>
<keyword evidence="13" id="KW-1185">Reference proteome</keyword>
<dbReference type="InterPro" id="IPR013324">
    <property type="entry name" value="RNA_pol_sigma_r3/r4-like"/>
</dbReference>
<accession>D3QAD0</accession>
<dbReference type="InterPro" id="IPR032710">
    <property type="entry name" value="NTF2-like_dom_sf"/>
</dbReference>
<dbReference type="eggNOG" id="COG1595">
    <property type="taxonomic scope" value="Bacteria"/>
</dbReference>
<keyword evidence="3 7" id="KW-0805">Transcription regulation</keyword>
<dbReference type="OrthoDB" id="3500555at2"/>
<dbReference type="NCBIfam" id="TIGR02937">
    <property type="entry name" value="sigma70-ECF"/>
    <property type="match status" value="1"/>
</dbReference>
<evidence type="ECO:0000259" key="11">
    <source>
        <dbReference type="Pfam" id="PF12680"/>
    </source>
</evidence>
<evidence type="ECO:0000256" key="6">
    <source>
        <dbReference type="ARBA" id="ARBA00023163"/>
    </source>
</evidence>
<dbReference type="Gene3D" id="1.10.10.10">
    <property type="entry name" value="Winged helix-like DNA-binding domain superfamily/Winged helix DNA-binding domain"/>
    <property type="match status" value="1"/>
</dbReference>
<comment type="subunit">
    <text evidence="2">Interacts transiently with the RNA polymerase catalytic core formed by RpoA, RpoB, RpoC and RpoZ (2 alpha, 1 beta, 1 beta' and 1 omega subunit) to form the RNA polymerase holoenzyme that can initiate transcription.</text>
</comment>
<dbReference type="NCBIfam" id="NF006089">
    <property type="entry name" value="PRK08241.1"/>
    <property type="match status" value="1"/>
</dbReference>
<dbReference type="RefSeq" id="WP_013018284.1">
    <property type="nucleotide sequence ID" value="NC_013947.1"/>
</dbReference>
<evidence type="ECO:0000256" key="4">
    <source>
        <dbReference type="ARBA" id="ARBA00023082"/>
    </source>
</evidence>
<protein>
    <recommendedName>
        <fullName evidence="7">RNA polymerase sigma factor</fullName>
    </recommendedName>
</protein>
<dbReference type="SUPFAM" id="SSF54427">
    <property type="entry name" value="NTF2-like"/>
    <property type="match status" value="1"/>
</dbReference>
<feature type="domain" description="RNA polymerase sigma-70 region 2" evidence="9">
    <location>
        <begin position="21"/>
        <end position="87"/>
    </location>
</feature>
<evidence type="ECO:0000256" key="7">
    <source>
        <dbReference type="RuleBase" id="RU000716"/>
    </source>
</evidence>
<dbReference type="STRING" id="446470.Snas_3042"/>
<dbReference type="InterPro" id="IPR037401">
    <property type="entry name" value="SnoaL-like"/>
</dbReference>
<dbReference type="GO" id="GO:0006950">
    <property type="term" value="P:response to stress"/>
    <property type="evidence" value="ECO:0007669"/>
    <property type="project" value="UniProtKB-ARBA"/>
</dbReference>
<feature type="domain" description="SnoaL-like" evidence="11">
    <location>
        <begin position="203"/>
        <end position="299"/>
    </location>
</feature>
<dbReference type="Proteomes" id="UP000000844">
    <property type="component" value="Chromosome"/>
</dbReference>
<evidence type="ECO:0000259" key="10">
    <source>
        <dbReference type="Pfam" id="PF08281"/>
    </source>
</evidence>
<evidence type="ECO:0000256" key="2">
    <source>
        <dbReference type="ARBA" id="ARBA00011344"/>
    </source>
</evidence>
<name>D3QAD0_STANL</name>
<sequence>MTSTLEAARAGDEAAFEELTRPYLRELHVHCYRMLGSFDDAEDLTQETLLSAWRGLARFAERSSLRAWLYRIATNRCLNAIRDGKRRPPPQPVAPFEPPEPNGTVEVPWLQPYPDERLDPASRYQSRETVELAFITALQTLPPRQTAALLLCDVLGYGLAEAAGMLDTSPTALKGVLQRARAAMPGPVPPEPVRADAGQARLARRFASAFEADDVDAVIALLTDDAWLTMPPAPHEYRGLAAIAQFLRIRRRWRGDRPLSLVDTRANGQPAFGCYLPDPDGRVARPTGIVVLTMRGDRIGGITRFLGSRLHRHFGLPDSFDVAERSG</sequence>
<dbReference type="Gene3D" id="1.10.1740.10">
    <property type="match status" value="1"/>
</dbReference>
<gene>
    <name evidence="12" type="ordered locus">Snas_3042</name>
</gene>
<feature type="compositionally biased region" description="Pro residues" evidence="8">
    <location>
        <begin position="89"/>
        <end position="101"/>
    </location>
</feature>
<evidence type="ECO:0000256" key="1">
    <source>
        <dbReference type="ARBA" id="ARBA00010641"/>
    </source>
</evidence>
<dbReference type="InterPro" id="IPR007627">
    <property type="entry name" value="RNA_pol_sigma70_r2"/>
</dbReference>
<keyword evidence="4 7" id="KW-0731">Sigma factor</keyword>
<dbReference type="SUPFAM" id="SSF88946">
    <property type="entry name" value="Sigma2 domain of RNA polymerase sigma factors"/>
    <property type="match status" value="1"/>
</dbReference>
<evidence type="ECO:0000259" key="9">
    <source>
        <dbReference type="Pfam" id="PF04542"/>
    </source>
</evidence>
<dbReference type="AlphaFoldDB" id="D3QAD0"/>
<evidence type="ECO:0000256" key="3">
    <source>
        <dbReference type="ARBA" id="ARBA00023015"/>
    </source>
</evidence>
<dbReference type="HOGENOM" id="CLU_043648_0_0_11"/>
<dbReference type="PANTHER" id="PTHR43133">
    <property type="entry name" value="RNA POLYMERASE ECF-TYPE SIGMA FACTO"/>
    <property type="match status" value="1"/>
</dbReference>
<dbReference type="GO" id="GO:0003677">
    <property type="term" value="F:DNA binding"/>
    <property type="evidence" value="ECO:0007669"/>
    <property type="project" value="UniProtKB-KW"/>
</dbReference>
<proteinExistence type="inferred from homology"/>
<dbReference type="InterPro" id="IPR036388">
    <property type="entry name" value="WH-like_DNA-bd_sf"/>
</dbReference>
<evidence type="ECO:0000256" key="8">
    <source>
        <dbReference type="SAM" id="MobiDB-lite"/>
    </source>
</evidence>
<evidence type="ECO:0000256" key="5">
    <source>
        <dbReference type="ARBA" id="ARBA00023125"/>
    </source>
</evidence>
<reference evidence="12 13" key="1">
    <citation type="journal article" date="2009" name="Stand. Genomic Sci.">
        <title>Complete genome sequence of Stackebrandtia nassauensis type strain (LLR-40K-21).</title>
        <authorList>
            <person name="Munk C."/>
            <person name="Lapidus A."/>
            <person name="Copeland A."/>
            <person name="Jando M."/>
            <person name="Mayilraj S."/>
            <person name="Glavina Del Rio T."/>
            <person name="Nolan M."/>
            <person name="Chen F."/>
            <person name="Lucas S."/>
            <person name="Tice H."/>
            <person name="Cheng J.F."/>
            <person name="Han C."/>
            <person name="Detter J.C."/>
            <person name="Bruce D."/>
            <person name="Goodwin L."/>
            <person name="Chain P."/>
            <person name="Pitluck S."/>
            <person name="Goker M."/>
            <person name="Ovchinikova G."/>
            <person name="Pati A."/>
            <person name="Ivanova N."/>
            <person name="Mavromatis K."/>
            <person name="Chen A."/>
            <person name="Palaniappan K."/>
            <person name="Land M."/>
            <person name="Hauser L."/>
            <person name="Chang Y.J."/>
            <person name="Jeffries C.D."/>
            <person name="Bristow J."/>
            <person name="Eisen J.A."/>
            <person name="Markowitz V."/>
            <person name="Hugenholtz P."/>
            <person name="Kyrpides N.C."/>
            <person name="Klenk H.P."/>
        </authorList>
    </citation>
    <scope>NUCLEOTIDE SEQUENCE [LARGE SCALE GENOMIC DNA]</scope>
    <source>
        <strain evidence="13">DSM 44728 / CIP 108903 / NRRL B-16338 / NBRC 102104 / LLR-40K-21</strain>
    </source>
</reference>
<dbReference type="Pfam" id="PF08281">
    <property type="entry name" value="Sigma70_r4_2"/>
    <property type="match status" value="1"/>
</dbReference>
<dbReference type="InterPro" id="IPR039425">
    <property type="entry name" value="RNA_pol_sigma-70-like"/>
</dbReference>
<dbReference type="InterPro" id="IPR014305">
    <property type="entry name" value="RNA_pol_sigma-G_actinobac"/>
</dbReference>
<organism evidence="12 13">
    <name type="scientific">Stackebrandtia nassauensis (strain DSM 44728 / CIP 108903 / NRRL B-16338 / NBRC 102104 / LLR-40K-21)</name>
    <dbReference type="NCBI Taxonomy" id="446470"/>
    <lineage>
        <taxon>Bacteria</taxon>
        <taxon>Bacillati</taxon>
        <taxon>Actinomycetota</taxon>
        <taxon>Actinomycetes</taxon>
        <taxon>Glycomycetales</taxon>
        <taxon>Glycomycetaceae</taxon>
        <taxon>Stackebrandtia</taxon>
    </lineage>
</organism>
<dbReference type="InterPro" id="IPR013249">
    <property type="entry name" value="RNA_pol_sigma70_r4_t2"/>
</dbReference>
<feature type="domain" description="RNA polymerase sigma factor 70 region 4 type 2" evidence="10">
    <location>
        <begin position="133"/>
        <end position="184"/>
    </location>
</feature>
<evidence type="ECO:0000313" key="13">
    <source>
        <dbReference type="Proteomes" id="UP000000844"/>
    </source>
</evidence>
<dbReference type="InterPro" id="IPR013325">
    <property type="entry name" value="RNA_pol_sigma_r2"/>
</dbReference>
<dbReference type="Pfam" id="PF12680">
    <property type="entry name" value="SnoaL_2"/>
    <property type="match status" value="1"/>
</dbReference>
<dbReference type="PANTHER" id="PTHR43133:SF65">
    <property type="entry name" value="ECF RNA POLYMERASE SIGMA FACTOR SIGG"/>
    <property type="match status" value="1"/>
</dbReference>
<dbReference type="GO" id="GO:0016987">
    <property type="term" value="F:sigma factor activity"/>
    <property type="evidence" value="ECO:0007669"/>
    <property type="project" value="UniProtKB-KW"/>
</dbReference>
<dbReference type="KEGG" id="sna:Snas_3042"/>
<dbReference type="SUPFAM" id="SSF88659">
    <property type="entry name" value="Sigma3 and sigma4 domains of RNA polymerase sigma factors"/>
    <property type="match status" value="1"/>
</dbReference>
<feature type="region of interest" description="Disordered" evidence="8">
    <location>
        <begin position="83"/>
        <end position="105"/>
    </location>
</feature>
<dbReference type="EMBL" id="CP001778">
    <property type="protein sequence ID" value="ADD42713.1"/>
    <property type="molecule type" value="Genomic_DNA"/>
</dbReference>
<dbReference type="Pfam" id="PF04542">
    <property type="entry name" value="Sigma70_r2"/>
    <property type="match status" value="1"/>
</dbReference>
<keyword evidence="6 7" id="KW-0804">Transcription</keyword>
<dbReference type="NCBIfam" id="TIGR02960">
    <property type="entry name" value="SigX5"/>
    <property type="match status" value="1"/>
</dbReference>
<dbReference type="InterPro" id="IPR000838">
    <property type="entry name" value="RNA_pol_sigma70_ECF_CS"/>
</dbReference>
<keyword evidence="5 7" id="KW-0238">DNA-binding</keyword>
<comment type="similarity">
    <text evidence="1 7">Belongs to the sigma-70 factor family. ECF subfamily.</text>
</comment>
<dbReference type="Gene3D" id="3.10.450.50">
    <property type="match status" value="1"/>
</dbReference>
<dbReference type="PROSITE" id="PS01063">
    <property type="entry name" value="SIGMA70_ECF"/>
    <property type="match status" value="1"/>
</dbReference>
<dbReference type="GO" id="GO:0006352">
    <property type="term" value="P:DNA-templated transcription initiation"/>
    <property type="evidence" value="ECO:0007669"/>
    <property type="project" value="InterPro"/>
</dbReference>